<evidence type="ECO:0000256" key="1">
    <source>
        <dbReference type="ARBA" id="ARBA00022679"/>
    </source>
</evidence>
<dbReference type="EMBL" id="FTNI01000005">
    <property type="protein sequence ID" value="SIR05656.1"/>
    <property type="molecule type" value="Genomic_DNA"/>
</dbReference>
<feature type="domain" description="N-acetyltransferase" evidence="3">
    <location>
        <begin position="1"/>
        <end position="115"/>
    </location>
</feature>
<protein>
    <submittedName>
        <fullName evidence="4">Aminoglycoside 6'-N-acetyltransferase I</fullName>
    </submittedName>
</protein>
<dbReference type="AlphaFoldDB" id="A0A1N6XTK9"/>
<evidence type="ECO:0000313" key="4">
    <source>
        <dbReference type="EMBL" id="SIR05656.1"/>
    </source>
</evidence>
<dbReference type="STRING" id="58117.SAMN05421833_105281"/>
<dbReference type="SUPFAM" id="SSF55729">
    <property type="entry name" value="Acyl-CoA N-acyltransferases (Nat)"/>
    <property type="match status" value="1"/>
</dbReference>
<dbReference type="Proteomes" id="UP000186096">
    <property type="component" value="Unassembled WGS sequence"/>
</dbReference>
<organism evidence="4 5">
    <name type="scientific">Microbispora rosea</name>
    <dbReference type="NCBI Taxonomy" id="58117"/>
    <lineage>
        <taxon>Bacteria</taxon>
        <taxon>Bacillati</taxon>
        <taxon>Actinomycetota</taxon>
        <taxon>Actinomycetes</taxon>
        <taxon>Streptosporangiales</taxon>
        <taxon>Streptosporangiaceae</taxon>
        <taxon>Microbispora</taxon>
    </lineage>
</organism>
<dbReference type="InterPro" id="IPR016181">
    <property type="entry name" value="Acyl_CoA_acyltransferase"/>
</dbReference>
<evidence type="ECO:0000256" key="2">
    <source>
        <dbReference type="ARBA" id="ARBA00023315"/>
    </source>
</evidence>
<dbReference type="InterPro" id="IPR050832">
    <property type="entry name" value="Bact_Acetyltransf"/>
</dbReference>
<keyword evidence="2" id="KW-0012">Acyltransferase</keyword>
<proteinExistence type="predicted"/>
<dbReference type="Pfam" id="PF00583">
    <property type="entry name" value="Acetyltransf_1"/>
    <property type="match status" value="1"/>
</dbReference>
<gene>
    <name evidence="4" type="ORF">SAMN05421833_105281</name>
</gene>
<keyword evidence="5" id="KW-1185">Reference proteome</keyword>
<accession>A0A1N6XTK9</accession>
<dbReference type="GO" id="GO:0016747">
    <property type="term" value="F:acyltransferase activity, transferring groups other than amino-acyl groups"/>
    <property type="evidence" value="ECO:0007669"/>
    <property type="project" value="InterPro"/>
</dbReference>
<keyword evidence="1 4" id="KW-0808">Transferase</keyword>
<dbReference type="CDD" id="cd04301">
    <property type="entry name" value="NAT_SF"/>
    <property type="match status" value="1"/>
</dbReference>
<dbReference type="Gene3D" id="3.40.630.30">
    <property type="match status" value="1"/>
</dbReference>
<name>A0A1N6XTK9_9ACTN</name>
<dbReference type="PANTHER" id="PTHR43877">
    <property type="entry name" value="AMINOALKYLPHOSPHONATE N-ACETYLTRANSFERASE-RELATED-RELATED"/>
    <property type="match status" value="1"/>
</dbReference>
<evidence type="ECO:0000313" key="5">
    <source>
        <dbReference type="Proteomes" id="UP000186096"/>
    </source>
</evidence>
<sequence>MALYKDQLSRESVRIFIAELPEGKCVGYASASLQQRAASALMHADSFIVLNQLAVAPKATRHGVGIALVNAVREAGRQAGCRRLLTEVLDCNDEARSFYEAAGFLPMKHVLEQLP</sequence>
<dbReference type="InterPro" id="IPR000182">
    <property type="entry name" value="GNAT_dom"/>
</dbReference>
<evidence type="ECO:0000259" key="3">
    <source>
        <dbReference type="PROSITE" id="PS51186"/>
    </source>
</evidence>
<dbReference type="PROSITE" id="PS51186">
    <property type="entry name" value="GNAT"/>
    <property type="match status" value="1"/>
</dbReference>
<reference evidence="5" key="1">
    <citation type="submission" date="2017-01" db="EMBL/GenBank/DDBJ databases">
        <authorList>
            <person name="Varghese N."/>
            <person name="Submissions S."/>
        </authorList>
    </citation>
    <scope>NUCLEOTIDE SEQUENCE [LARGE SCALE GENOMIC DNA]</scope>
    <source>
        <strain evidence="5">ATCC 12950</strain>
    </source>
</reference>